<gene>
    <name evidence="2" type="ORF">EJB05_26378</name>
</gene>
<accession>A0A5J9UKD1</accession>
<dbReference type="AlphaFoldDB" id="A0A5J9UKD1"/>
<feature type="region of interest" description="Disordered" evidence="1">
    <location>
        <begin position="78"/>
        <end position="201"/>
    </location>
</feature>
<evidence type="ECO:0000313" key="2">
    <source>
        <dbReference type="EMBL" id="TVU23986.1"/>
    </source>
</evidence>
<sequence>MAEKISMLIIKVDLDCHKCYDKMRKILCRLQDCERITTISFDDKSKTIAVVGPFDPIRLACKIRCKGGKVVKDIHIVDAGGGGGKPPPPMMEGPPPQQANSGKKKPPKGKPASPPPEVHQAPPSPQHAPPQPQERPPSPPSQPGPPGMEISGNVPPDMGTAATAQHAELEQPPPPSPHKQPVEYMPPPSPQRPVEYMPPPQKPVDYMPPPPMMKPRPPPMPRPLPEPQYPVECTMPTVEIPSYPAAPVASCGCGCGCPSCCAPSYQGYYDGCRCGCGGGGRMVYGYAAMQPRCGYQGCRIINEEDPNAACSIM</sequence>
<dbReference type="InterPro" id="IPR044169">
    <property type="entry name" value="PI21"/>
</dbReference>
<dbReference type="Proteomes" id="UP000324897">
    <property type="component" value="Chromosome 2"/>
</dbReference>
<name>A0A5J9UKD1_9POAL</name>
<evidence type="ECO:0000256" key="1">
    <source>
        <dbReference type="SAM" id="MobiDB-lite"/>
    </source>
</evidence>
<feature type="compositionally biased region" description="Pro residues" evidence="1">
    <location>
        <begin position="171"/>
        <end position="201"/>
    </location>
</feature>
<dbReference type="EMBL" id="RWGY01000013">
    <property type="protein sequence ID" value="TVU23986.1"/>
    <property type="molecule type" value="Genomic_DNA"/>
</dbReference>
<evidence type="ECO:0008006" key="4">
    <source>
        <dbReference type="Google" id="ProtNLM"/>
    </source>
</evidence>
<dbReference type="OrthoDB" id="785270at2759"/>
<dbReference type="PANTHER" id="PTHR47488:SF7">
    <property type="entry name" value="HEAVY METAL TRANSPORT_DETOXIFICATION SUPERFAMILY PROTEIN"/>
    <property type="match status" value="1"/>
</dbReference>
<dbReference type="GO" id="GO:1900150">
    <property type="term" value="P:regulation of defense response to fungus"/>
    <property type="evidence" value="ECO:0007669"/>
    <property type="project" value="InterPro"/>
</dbReference>
<comment type="caution">
    <text evidence="2">The sequence shown here is derived from an EMBL/GenBank/DDBJ whole genome shotgun (WGS) entry which is preliminary data.</text>
</comment>
<dbReference type="Gramene" id="TVU23986">
    <property type="protein sequence ID" value="TVU23986"/>
    <property type="gene ID" value="EJB05_26378"/>
</dbReference>
<protein>
    <recommendedName>
        <fullName evidence="4">HMA domain-containing protein</fullName>
    </recommendedName>
</protein>
<keyword evidence="3" id="KW-1185">Reference proteome</keyword>
<reference evidence="2 3" key="1">
    <citation type="journal article" date="2019" name="Sci. Rep.">
        <title>A high-quality genome of Eragrostis curvula grass provides insights into Poaceae evolution and supports new strategies to enhance forage quality.</title>
        <authorList>
            <person name="Carballo J."/>
            <person name="Santos B.A.C.M."/>
            <person name="Zappacosta D."/>
            <person name="Garbus I."/>
            <person name="Selva J.P."/>
            <person name="Gallo C.A."/>
            <person name="Diaz A."/>
            <person name="Albertini E."/>
            <person name="Caccamo M."/>
            <person name="Echenique V."/>
        </authorList>
    </citation>
    <scope>NUCLEOTIDE SEQUENCE [LARGE SCALE GENOMIC DNA]</scope>
    <source>
        <strain evidence="3">cv. Victoria</strain>
        <tissue evidence="2">Leaf</tissue>
    </source>
</reference>
<evidence type="ECO:0000313" key="3">
    <source>
        <dbReference type="Proteomes" id="UP000324897"/>
    </source>
</evidence>
<feature type="compositionally biased region" description="Pro residues" evidence="1">
    <location>
        <begin position="112"/>
        <end position="146"/>
    </location>
</feature>
<dbReference type="Gene3D" id="3.30.70.100">
    <property type="match status" value="1"/>
</dbReference>
<feature type="compositionally biased region" description="Pro residues" evidence="1">
    <location>
        <begin position="85"/>
        <end position="97"/>
    </location>
</feature>
<proteinExistence type="predicted"/>
<dbReference type="PANTHER" id="PTHR47488">
    <property type="entry name" value="HEAVY METAL TRANSPORT/DETOXIFICATION SUPERFAMILY PROTEIN"/>
    <property type="match status" value="1"/>
</dbReference>
<organism evidence="2 3">
    <name type="scientific">Eragrostis curvula</name>
    <name type="common">weeping love grass</name>
    <dbReference type="NCBI Taxonomy" id="38414"/>
    <lineage>
        <taxon>Eukaryota</taxon>
        <taxon>Viridiplantae</taxon>
        <taxon>Streptophyta</taxon>
        <taxon>Embryophyta</taxon>
        <taxon>Tracheophyta</taxon>
        <taxon>Spermatophyta</taxon>
        <taxon>Magnoliopsida</taxon>
        <taxon>Liliopsida</taxon>
        <taxon>Poales</taxon>
        <taxon>Poaceae</taxon>
        <taxon>PACMAD clade</taxon>
        <taxon>Chloridoideae</taxon>
        <taxon>Eragrostideae</taxon>
        <taxon>Eragrostidinae</taxon>
        <taxon>Eragrostis</taxon>
    </lineage>
</organism>